<organism evidence="1 2">
    <name type="scientific">Portunus trituberculatus</name>
    <name type="common">Swimming crab</name>
    <name type="synonym">Neptunus trituberculatus</name>
    <dbReference type="NCBI Taxonomy" id="210409"/>
    <lineage>
        <taxon>Eukaryota</taxon>
        <taxon>Metazoa</taxon>
        <taxon>Ecdysozoa</taxon>
        <taxon>Arthropoda</taxon>
        <taxon>Crustacea</taxon>
        <taxon>Multicrustacea</taxon>
        <taxon>Malacostraca</taxon>
        <taxon>Eumalacostraca</taxon>
        <taxon>Eucarida</taxon>
        <taxon>Decapoda</taxon>
        <taxon>Pleocyemata</taxon>
        <taxon>Brachyura</taxon>
        <taxon>Eubrachyura</taxon>
        <taxon>Portunoidea</taxon>
        <taxon>Portunidae</taxon>
        <taxon>Portuninae</taxon>
        <taxon>Portunus</taxon>
    </lineage>
</organism>
<accession>A0A5B7EJ95</accession>
<comment type="caution">
    <text evidence="1">The sequence shown here is derived from an EMBL/GenBank/DDBJ whole genome shotgun (WGS) entry which is preliminary data.</text>
</comment>
<evidence type="ECO:0000313" key="1">
    <source>
        <dbReference type="EMBL" id="MPC33337.1"/>
    </source>
</evidence>
<dbReference type="Proteomes" id="UP000324222">
    <property type="component" value="Unassembled WGS sequence"/>
</dbReference>
<dbReference type="EMBL" id="VSRR010002810">
    <property type="protein sequence ID" value="MPC33337.1"/>
    <property type="molecule type" value="Genomic_DNA"/>
</dbReference>
<protein>
    <submittedName>
        <fullName evidence="1">Uncharacterized protein</fullName>
    </submittedName>
</protein>
<reference evidence="1 2" key="1">
    <citation type="submission" date="2019-05" db="EMBL/GenBank/DDBJ databases">
        <title>Another draft genome of Portunus trituberculatus and its Hox gene families provides insights of decapod evolution.</title>
        <authorList>
            <person name="Jeong J.-H."/>
            <person name="Song I."/>
            <person name="Kim S."/>
            <person name="Choi T."/>
            <person name="Kim D."/>
            <person name="Ryu S."/>
            <person name="Kim W."/>
        </authorList>
    </citation>
    <scope>NUCLEOTIDE SEQUENCE [LARGE SCALE GENOMIC DNA]</scope>
    <source>
        <tissue evidence="1">Muscle</tissue>
    </source>
</reference>
<sequence length="128" mass="14846">MLACLLVAPLVVTRIPLQCPTLTDALSKMAGKAKVSLVEVDFMWRKERCTNSSPPYISMLISHFLLCFSKYFKIFRISRIGVFPLRIFFSQQCHECYFEKMHFISLINISICLNLVMKLNLKQSCHIH</sequence>
<name>A0A5B7EJ95_PORTR</name>
<gene>
    <name evidence="1" type="ORF">E2C01_026681</name>
</gene>
<evidence type="ECO:0000313" key="2">
    <source>
        <dbReference type="Proteomes" id="UP000324222"/>
    </source>
</evidence>
<dbReference type="AlphaFoldDB" id="A0A5B7EJ95"/>
<keyword evidence="2" id="KW-1185">Reference proteome</keyword>
<proteinExistence type="predicted"/>